<accession>A0ABT2QMP1</accession>
<evidence type="ECO:0000259" key="3">
    <source>
        <dbReference type="PROSITE" id="PS50977"/>
    </source>
</evidence>
<evidence type="ECO:0000256" key="2">
    <source>
        <dbReference type="PROSITE-ProRule" id="PRU00335"/>
    </source>
</evidence>
<evidence type="ECO:0000256" key="1">
    <source>
        <dbReference type="ARBA" id="ARBA00023125"/>
    </source>
</evidence>
<dbReference type="Gene3D" id="1.10.357.10">
    <property type="entry name" value="Tetracycline Repressor, domain 2"/>
    <property type="match status" value="1"/>
</dbReference>
<dbReference type="InterPro" id="IPR039532">
    <property type="entry name" value="TetR_C_Firmicutes"/>
</dbReference>
<dbReference type="InterPro" id="IPR001647">
    <property type="entry name" value="HTH_TetR"/>
</dbReference>
<dbReference type="PROSITE" id="PS50977">
    <property type="entry name" value="HTH_TETR_2"/>
    <property type="match status" value="1"/>
</dbReference>
<organism evidence="4 5">
    <name type="scientific">Staphylococcus marylandisciuri</name>
    <dbReference type="NCBI Taxonomy" id="2981529"/>
    <lineage>
        <taxon>Bacteria</taxon>
        <taxon>Bacillati</taxon>
        <taxon>Bacillota</taxon>
        <taxon>Bacilli</taxon>
        <taxon>Bacillales</taxon>
        <taxon>Staphylococcaceae</taxon>
        <taxon>Staphylococcus</taxon>
    </lineage>
</organism>
<comment type="caution">
    <text evidence="4">The sequence shown here is derived from an EMBL/GenBank/DDBJ whole genome shotgun (WGS) entry which is preliminary data.</text>
</comment>
<proteinExistence type="predicted"/>
<reference evidence="4 5" key="1">
    <citation type="journal article" date="2023" name="Int. J. Syst. Evol. Microbiol.">
        <title>Streptococcus sciuri sp. nov., Staphylococcus marylandisciuri sp. nov. and Staphylococcus americanisciuri sp. nov., isolated from faeces of eastern grey squirrel (Sciurus carolinensis).</title>
        <authorList>
            <person name="Volokhov D.V."/>
            <person name="Zagorodnyaya T.A."/>
            <person name="Furtak V.A."/>
            <person name="Nattanmai G."/>
            <person name="Randall L."/>
            <person name="Jose S."/>
            <person name="Gao Y."/>
            <person name="Eisenberg T."/>
            <person name="Delmonte P."/>
            <person name="Blom J."/>
            <person name="Mitchell K.K."/>
        </authorList>
    </citation>
    <scope>NUCLEOTIDE SEQUENCE [LARGE SCALE GENOMIC DNA]</scope>
    <source>
        <strain evidence="4 5">SQ8-PEA</strain>
    </source>
</reference>
<dbReference type="Pfam" id="PF14278">
    <property type="entry name" value="TetR_C_8"/>
    <property type="match status" value="1"/>
</dbReference>
<feature type="domain" description="HTH tetR-type" evidence="3">
    <location>
        <begin position="3"/>
        <end position="63"/>
    </location>
</feature>
<name>A0ABT2QMP1_9STAP</name>
<dbReference type="RefSeq" id="WP_262853631.1">
    <property type="nucleotide sequence ID" value="NZ_JAOPKZ010000001.1"/>
</dbReference>
<gene>
    <name evidence="4" type="ORF">N9R04_00750</name>
</gene>
<sequence>MKQKAKEKIIHHTVLLLEEYPFENITTKMICAYSGVNRSTFYDYFFDKYDLLHSIQSYHLDKYKKLLNALYGAVAETKTNKTCIFKFFNILLRYIRRNFKFFHAILIKFPNRSLFQEYIAVTRETYNLILENYSNSVVNKKYFVTYSLGGQMGIIYFWIRENCIEPPEQLAQILLANTLKLQH</sequence>
<feature type="DNA-binding region" description="H-T-H motif" evidence="2">
    <location>
        <begin position="26"/>
        <end position="45"/>
    </location>
</feature>
<keyword evidence="5" id="KW-1185">Reference proteome</keyword>
<dbReference type="InterPro" id="IPR050624">
    <property type="entry name" value="HTH-type_Tx_Regulator"/>
</dbReference>
<dbReference type="EMBL" id="JAOPKZ010000001">
    <property type="protein sequence ID" value="MCU5745248.1"/>
    <property type="molecule type" value="Genomic_DNA"/>
</dbReference>
<dbReference type="SUPFAM" id="SSF46689">
    <property type="entry name" value="Homeodomain-like"/>
    <property type="match status" value="1"/>
</dbReference>
<evidence type="ECO:0000313" key="4">
    <source>
        <dbReference type="EMBL" id="MCU5745248.1"/>
    </source>
</evidence>
<evidence type="ECO:0000313" key="5">
    <source>
        <dbReference type="Proteomes" id="UP001209553"/>
    </source>
</evidence>
<dbReference type="PANTHER" id="PTHR43479:SF7">
    <property type="entry name" value="TETR-FAMILY TRANSCRIPTIONAL REGULATOR"/>
    <property type="match status" value="1"/>
</dbReference>
<protein>
    <submittedName>
        <fullName evidence="4">TetR/AcrR family transcriptional regulator</fullName>
    </submittedName>
</protein>
<keyword evidence="1 2" id="KW-0238">DNA-binding</keyword>
<dbReference type="InterPro" id="IPR009057">
    <property type="entry name" value="Homeodomain-like_sf"/>
</dbReference>
<dbReference type="PANTHER" id="PTHR43479">
    <property type="entry name" value="ACREF/ENVCD OPERON REPRESSOR-RELATED"/>
    <property type="match status" value="1"/>
</dbReference>
<dbReference type="Proteomes" id="UP001209553">
    <property type="component" value="Unassembled WGS sequence"/>
</dbReference>
<dbReference type="Pfam" id="PF00440">
    <property type="entry name" value="TetR_N"/>
    <property type="match status" value="1"/>
</dbReference>